<evidence type="ECO:0000256" key="7">
    <source>
        <dbReference type="ARBA" id="ARBA00023242"/>
    </source>
</evidence>
<evidence type="ECO:0000259" key="11">
    <source>
        <dbReference type="Pfam" id="PF20452"/>
    </source>
</evidence>
<comment type="subcellular location">
    <subcellularLocation>
        <location evidence="1">Nucleus</location>
    </subcellularLocation>
</comment>
<dbReference type="GO" id="GO:0080142">
    <property type="term" value="P:regulation of salicylic acid biosynthetic process"/>
    <property type="evidence" value="ECO:0007669"/>
    <property type="project" value="TreeGrafter"/>
</dbReference>
<evidence type="ECO:0000259" key="10">
    <source>
        <dbReference type="Pfam" id="PF20451"/>
    </source>
</evidence>
<name>A0AAQ3QMU2_9LILI</name>
<dbReference type="GO" id="GO:0005516">
    <property type="term" value="F:calmodulin binding"/>
    <property type="evidence" value="ECO:0007669"/>
    <property type="project" value="InterPro"/>
</dbReference>
<accession>A0AAQ3QMU2</accession>
<dbReference type="GO" id="GO:0003700">
    <property type="term" value="F:DNA-binding transcription factor activity"/>
    <property type="evidence" value="ECO:0007669"/>
    <property type="project" value="TreeGrafter"/>
</dbReference>
<evidence type="ECO:0000256" key="1">
    <source>
        <dbReference type="ARBA" id="ARBA00004123"/>
    </source>
</evidence>
<evidence type="ECO:0000313" key="12">
    <source>
        <dbReference type="EMBL" id="WOL18486.1"/>
    </source>
</evidence>
<comment type="similarity">
    <text evidence="2">Belongs to the plant ACBP60 protein family.</text>
</comment>
<evidence type="ECO:0000256" key="2">
    <source>
        <dbReference type="ARBA" id="ARBA00007214"/>
    </source>
</evidence>
<dbReference type="Pfam" id="PF20452">
    <property type="entry name" value="Calmod_bind_C"/>
    <property type="match status" value="1"/>
</dbReference>
<evidence type="ECO:0000256" key="4">
    <source>
        <dbReference type="ARBA" id="ARBA00023125"/>
    </source>
</evidence>
<keyword evidence="7" id="KW-0539">Nucleus</keyword>
<feature type="domain" description="Calmodulin binding protein C-terminal" evidence="11">
    <location>
        <begin position="319"/>
        <end position="378"/>
    </location>
</feature>
<dbReference type="AlphaFoldDB" id="A0AAQ3QMU2"/>
<keyword evidence="4" id="KW-0238">DNA-binding</keyword>
<evidence type="ECO:0000256" key="5">
    <source>
        <dbReference type="ARBA" id="ARBA00023159"/>
    </source>
</evidence>
<evidence type="ECO:0000256" key="8">
    <source>
        <dbReference type="SAM" id="MobiDB-lite"/>
    </source>
</evidence>
<dbReference type="GO" id="GO:0005634">
    <property type="term" value="C:nucleus"/>
    <property type="evidence" value="ECO:0007669"/>
    <property type="project" value="UniProtKB-SubCell"/>
</dbReference>
<keyword evidence="5" id="KW-0010">Activator</keyword>
<dbReference type="PANTHER" id="PTHR31713">
    <property type="entry name" value="OS02G0177800 PROTEIN"/>
    <property type="match status" value="1"/>
</dbReference>
<dbReference type="Proteomes" id="UP001327560">
    <property type="component" value="Chromosome 9"/>
</dbReference>
<dbReference type="InterPro" id="IPR046829">
    <property type="entry name" value="Calmod_bind_C"/>
</dbReference>
<dbReference type="Pfam" id="PF20451">
    <property type="entry name" value="Calmod_bind_M"/>
    <property type="match status" value="1"/>
</dbReference>
<sequence length="427" mass="48473">MAAKRLRQNDSDDEDRQPSQDKRMRRLPSFSTVIREAMMAKSLQSVFFALEPLLRKVVREEVERGVIQRVPSFQRSTSMQIEAAVTPSLKLKFINSLSLPIFTGSKIEDEENNPLQLVLVDADDKVVPSSSLPSPVKVEILVLDGDFPSSDCQDWTSAEFQKNIVKERTGKRPLLTGDVNVTLRDGSASISDLSFTDNSSWIRSRHFRIGARVVSKSFDGSRIKEAMTEPFMVKDHRGELYRKHYPPALTDEVWRLERIGKDGAFHKKLSAEQINTVQDFLKLHAIDPDRLRNILGVGMSDRMWEGTIAHAKTCILGDKLYVHRGGPQFSLVLNPICEVVWIMSGSITCSLQDLSKAQKAYVQHLAREAYQNWDKLEETNGLLTAGIVLPQNTQIHQSEMEQLPWYPVDYQLGGYDHVLESVQPFYE</sequence>
<feature type="domain" description="Calmodulin binding protein-like N-terminal" evidence="9">
    <location>
        <begin position="89"/>
        <end position="236"/>
    </location>
</feature>
<dbReference type="PANTHER" id="PTHR31713:SF42">
    <property type="entry name" value="PROTEIN SAR DEFICIENT 1"/>
    <property type="match status" value="1"/>
</dbReference>
<feature type="region of interest" description="Disordered" evidence="8">
    <location>
        <begin position="1"/>
        <end position="27"/>
    </location>
</feature>
<feature type="domain" description="Calmodulin binding protein central" evidence="10">
    <location>
        <begin position="248"/>
        <end position="314"/>
    </location>
</feature>
<evidence type="ECO:0000256" key="3">
    <source>
        <dbReference type="ARBA" id="ARBA00023015"/>
    </source>
</evidence>
<dbReference type="GO" id="GO:0043565">
    <property type="term" value="F:sequence-specific DNA binding"/>
    <property type="evidence" value="ECO:0007669"/>
    <property type="project" value="TreeGrafter"/>
</dbReference>
<evidence type="ECO:0000313" key="13">
    <source>
        <dbReference type="Proteomes" id="UP001327560"/>
    </source>
</evidence>
<gene>
    <name evidence="12" type="ORF">Cni_G27282</name>
</gene>
<dbReference type="EMBL" id="CP136898">
    <property type="protein sequence ID" value="WOL18486.1"/>
    <property type="molecule type" value="Genomic_DNA"/>
</dbReference>
<dbReference type="InterPro" id="IPR046831">
    <property type="entry name" value="Calmodulin_bind_N"/>
</dbReference>
<dbReference type="Pfam" id="PF07887">
    <property type="entry name" value="Calmodulin_bind"/>
    <property type="match status" value="1"/>
</dbReference>
<protein>
    <submittedName>
        <fullName evidence="12">Protein SAR DEFICIENT 1</fullName>
    </submittedName>
</protein>
<dbReference type="InterPro" id="IPR012416">
    <property type="entry name" value="CBP60"/>
</dbReference>
<organism evidence="12 13">
    <name type="scientific">Canna indica</name>
    <name type="common">Indian-shot</name>
    <dbReference type="NCBI Taxonomy" id="4628"/>
    <lineage>
        <taxon>Eukaryota</taxon>
        <taxon>Viridiplantae</taxon>
        <taxon>Streptophyta</taxon>
        <taxon>Embryophyta</taxon>
        <taxon>Tracheophyta</taxon>
        <taxon>Spermatophyta</taxon>
        <taxon>Magnoliopsida</taxon>
        <taxon>Liliopsida</taxon>
        <taxon>Zingiberales</taxon>
        <taxon>Cannaceae</taxon>
        <taxon>Canna</taxon>
    </lineage>
</organism>
<proteinExistence type="inferred from homology"/>
<evidence type="ECO:0000256" key="6">
    <source>
        <dbReference type="ARBA" id="ARBA00023163"/>
    </source>
</evidence>
<evidence type="ECO:0000259" key="9">
    <source>
        <dbReference type="Pfam" id="PF07887"/>
    </source>
</evidence>
<dbReference type="InterPro" id="IPR046830">
    <property type="entry name" value="Calmod_bind_M"/>
</dbReference>
<keyword evidence="6" id="KW-0804">Transcription</keyword>
<reference evidence="12 13" key="1">
    <citation type="submission" date="2023-10" db="EMBL/GenBank/DDBJ databases">
        <title>Chromosome-scale genome assembly provides insights into flower coloration mechanisms of Canna indica.</title>
        <authorList>
            <person name="Li C."/>
        </authorList>
    </citation>
    <scope>NUCLEOTIDE SEQUENCE [LARGE SCALE GENOMIC DNA]</scope>
    <source>
        <tissue evidence="12">Flower</tissue>
    </source>
</reference>
<keyword evidence="13" id="KW-1185">Reference proteome</keyword>
<keyword evidence="3" id="KW-0805">Transcription regulation</keyword>